<sequence>MRSFMAYPAAALLVLLAMTETGLCQKVVPCPAHCSASVTVFMPDGSMTSVDGNKAVELTRVRIEISKVSWKHLVVITLGGIKVQVPASKQTMIKLVVKKYPDLVPILIKIIAGEAKKRKESGLKGAQKPTTKRSKMTTTRKQTKRTPPKTTTRKVKTTKVTKKNTPKTTTKKV</sequence>
<evidence type="ECO:0000256" key="1">
    <source>
        <dbReference type="SAM" id="MobiDB-lite"/>
    </source>
</evidence>
<accession>A0A131Z864</accession>
<feature type="signal peptide" evidence="2">
    <location>
        <begin position="1"/>
        <end position="24"/>
    </location>
</feature>
<organism evidence="3">
    <name type="scientific">Rhipicephalus appendiculatus</name>
    <name type="common">Brown ear tick</name>
    <dbReference type="NCBI Taxonomy" id="34631"/>
    <lineage>
        <taxon>Eukaryota</taxon>
        <taxon>Metazoa</taxon>
        <taxon>Ecdysozoa</taxon>
        <taxon>Arthropoda</taxon>
        <taxon>Chelicerata</taxon>
        <taxon>Arachnida</taxon>
        <taxon>Acari</taxon>
        <taxon>Parasitiformes</taxon>
        <taxon>Ixodida</taxon>
        <taxon>Ixodoidea</taxon>
        <taxon>Ixodidae</taxon>
        <taxon>Rhipicephalinae</taxon>
        <taxon>Rhipicephalus</taxon>
        <taxon>Rhipicephalus</taxon>
    </lineage>
</organism>
<evidence type="ECO:0000313" key="3">
    <source>
        <dbReference type="EMBL" id="JAP87022.1"/>
    </source>
</evidence>
<reference evidence="3" key="1">
    <citation type="journal article" date="2016" name="Ticks Tick Borne Dis.">
        <title>De novo assembly and annotation of the salivary gland transcriptome of Rhipicephalus appendiculatus male and female ticks during blood feeding.</title>
        <authorList>
            <person name="de Castro M.H."/>
            <person name="de Klerk D."/>
            <person name="Pienaar R."/>
            <person name="Latif A.A."/>
            <person name="Rees D.J."/>
            <person name="Mans B.J."/>
        </authorList>
    </citation>
    <scope>NUCLEOTIDE SEQUENCE</scope>
    <source>
        <tissue evidence="3">Salivary glands</tissue>
    </source>
</reference>
<keyword evidence="2" id="KW-0732">Signal</keyword>
<dbReference type="AlphaFoldDB" id="A0A131Z864"/>
<feature type="non-terminal residue" evidence="3">
    <location>
        <position position="173"/>
    </location>
</feature>
<protein>
    <submittedName>
        <fullName evidence="3">Immunoglobulin G binding protein A</fullName>
    </submittedName>
</protein>
<proteinExistence type="predicted"/>
<feature type="compositionally biased region" description="Basic residues" evidence="1">
    <location>
        <begin position="141"/>
        <end position="173"/>
    </location>
</feature>
<evidence type="ECO:0000256" key="2">
    <source>
        <dbReference type="SAM" id="SignalP"/>
    </source>
</evidence>
<name>A0A131Z864_RHIAP</name>
<feature type="chain" id="PRO_5007287071" evidence="2">
    <location>
        <begin position="25"/>
        <end position="173"/>
    </location>
</feature>
<feature type="region of interest" description="Disordered" evidence="1">
    <location>
        <begin position="119"/>
        <end position="173"/>
    </location>
</feature>
<dbReference type="EMBL" id="GEDV01001535">
    <property type="protein sequence ID" value="JAP87022.1"/>
    <property type="molecule type" value="Transcribed_RNA"/>
</dbReference>